<keyword evidence="3" id="KW-1185">Reference proteome</keyword>
<keyword evidence="1" id="KW-0175">Coiled coil</keyword>
<dbReference type="OrthoDB" id="8196581at2759"/>
<evidence type="ECO:0000256" key="1">
    <source>
        <dbReference type="SAM" id="Coils"/>
    </source>
</evidence>
<organism evidence="2 3">
    <name type="scientific">Holothuria leucospilota</name>
    <name type="common">Black long sea cucumber</name>
    <name type="synonym">Mertensiothuria leucospilota</name>
    <dbReference type="NCBI Taxonomy" id="206669"/>
    <lineage>
        <taxon>Eukaryota</taxon>
        <taxon>Metazoa</taxon>
        <taxon>Echinodermata</taxon>
        <taxon>Eleutherozoa</taxon>
        <taxon>Echinozoa</taxon>
        <taxon>Holothuroidea</taxon>
        <taxon>Aspidochirotacea</taxon>
        <taxon>Aspidochirotida</taxon>
        <taxon>Holothuriidae</taxon>
        <taxon>Holothuria</taxon>
    </lineage>
</organism>
<protein>
    <submittedName>
        <fullName evidence="2">Uncharacterized protein</fullName>
    </submittedName>
</protein>
<name>A0A9Q1BP42_HOLLE</name>
<feature type="coiled-coil region" evidence="1">
    <location>
        <begin position="42"/>
        <end position="97"/>
    </location>
</feature>
<dbReference type="Proteomes" id="UP001152320">
    <property type="component" value="Chromosome 13"/>
</dbReference>
<proteinExistence type="predicted"/>
<evidence type="ECO:0000313" key="2">
    <source>
        <dbReference type="EMBL" id="KAJ8030378.1"/>
    </source>
</evidence>
<sequence>MSTRKKKEIEQLTASIFESLLPSPNLRELISSAVAEGVKSSLDKLTRTLEVMEGRIHQLECDLDDSAREVKKFQEVNADFQTKIAEANTKLNSLEQYSR</sequence>
<comment type="caution">
    <text evidence="2">The sequence shown here is derived from an EMBL/GenBank/DDBJ whole genome shotgun (WGS) entry which is preliminary data.</text>
</comment>
<accession>A0A9Q1BP42</accession>
<gene>
    <name evidence="2" type="ORF">HOLleu_26788</name>
</gene>
<reference evidence="2" key="1">
    <citation type="submission" date="2021-10" db="EMBL/GenBank/DDBJ databases">
        <title>Tropical sea cucumber genome reveals ecological adaptation and Cuvierian tubules defense mechanism.</title>
        <authorList>
            <person name="Chen T."/>
        </authorList>
    </citation>
    <scope>NUCLEOTIDE SEQUENCE</scope>
    <source>
        <strain evidence="2">Nanhai2018</strain>
        <tissue evidence="2">Muscle</tissue>
    </source>
</reference>
<dbReference type="EMBL" id="JAIZAY010000013">
    <property type="protein sequence ID" value="KAJ8030378.1"/>
    <property type="molecule type" value="Genomic_DNA"/>
</dbReference>
<dbReference type="AlphaFoldDB" id="A0A9Q1BP42"/>
<evidence type="ECO:0000313" key="3">
    <source>
        <dbReference type="Proteomes" id="UP001152320"/>
    </source>
</evidence>